<protein>
    <submittedName>
        <fullName evidence="2">Potassium voltage-gated channel subfamily B member 1</fullName>
    </submittedName>
</protein>
<accession>A0AA47NRQ0</accession>
<feature type="compositionally biased region" description="Basic residues" evidence="1">
    <location>
        <begin position="31"/>
        <end position="40"/>
    </location>
</feature>
<dbReference type="EMBL" id="JAOPHQ010005773">
    <property type="protein sequence ID" value="KAK0133942.1"/>
    <property type="molecule type" value="Genomic_DNA"/>
</dbReference>
<keyword evidence="3" id="KW-1185">Reference proteome</keyword>
<proteinExistence type="predicted"/>
<name>A0AA47NRQ0_MERPO</name>
<feature type="compositionally biased region" description="Low complexity" evidence="1">
    <location>
        <begin position="1"/>
        <end position="21"/>
    </location>
</feature>
<gene>
    <name evidence="2" type="primary">KCNB1_2</name>
    <name evidence="2" type="ORF">N1851_030503</name>
</gene>
<dbReference type="AlphaFoldDB" id="A0AA47NRQ0"/>
<evidence type="ECO:0000313" key="3">
    <source>
        <dbReference type="Proteomes" id="UP001174136"/>
    </source>
</evidence>
<evidence type="ECO:0000256" key="1">
    <source>
        <dbReference type="SAM" id="MobiDB-lite"/>
    </source>
</evidence>
<feature type="region of interest" description="Disordered" evidence="1">
    <location>
        <begin position="1"/>
        <end position="62"/>
    </location>
</feature>
<evidence type="ECO:0000313" key="2">
    <source>
        <dbReference type="EMBL" id="KAK0133942.1"/>
    </source>
</evidence>
<organism evidence="2 3">
    <name type="scientific">Merluccius polli</name>
    <name type="common">Benguela hake</name>
    <name type="synonym">Merluccius cadenati</name>
    <dbReference type="NCBI Taxonomy" id="89951"/>
    <lineage>
        <taxon>Eukaryota</taxon>
        <taxon>Metazoa</taxon>
        <taxon>Chordata</taxon>
        <taxon>Craniata</taxon>
        <taxon>Vertebrata</taxon>
        <taxon>Euteleostomi</taxon>
        <taxon>Actinopterygii</taxon>
        <taxon>Neopterygii</taxon>
        <taxon>Teleostei</taxon>
        <taxon>Neoteleostei</taxon>
        <taxon>Acanthomorphata</taxon>
        <taxon>Zeiogadaria</taxon>
        <taxon>Gadariae</taxon>
        <taxon>Gadiformes</taxon>
        <taxon>Gadoidei</taxon>
        <taxon>Merlucciidae</taxon>
        <taxon>Merluccius</taxon>
    </lineage>
</organism>
<comment type="caution">
    <text evidence="2">The sequence shown here is derived from an EMBL/GenBank/DDBJ whole genome shotgun (WGS) entry which is preliminary data.</text>
</comment>
<dbReference type="Proteomes" id="UP001174136">
    <property type="component" value="Unassembled WGS sequence"/>
</dbReference>
<sequence>MSEPRAGGCTASATAAAAKAKQWSTQSHARPAARTHRHQSHQGAVERVRLNVGVPRPRGPVRTLDRCPGRGWAGYGTATTHESLLEICDDYSLNDSEYFFDRPPPAPSPPS</sequence>
<reference evidence="2" key="1">
    <citation type="journal article" date="2023" name="Front. Mar. Sci.">
        <title>A new Merluccius polli reference genome to investigate the effects of global change in West African waters.</title>
        <authorList>
            <person name="Mateo J.L."/>
            <person name="Blanco-Fernandez C."/>
            <person name="Garcia-Vazquez E."/>
            <person name="Machado-Schiaffino G."/>
        </authorList>
    </citation>
    <scope>NUCLEOTIDE SEQUENCE</scope>
    <source>
        <strain evidence="2">C29</strain>
        <tissue evidence="2">Fin</tissue>
    </source>
</reference>